<gene>
    <name evidence="1" type="ORF">ALC53_12761</name>
</gene>
<dbReference type="AlphaFoldDB" id="A0A195AXV4"/>
<organism evidence="1 2">
    <name type="scientific">Atta colombica</name>
    <dbReference type="NCBI Taxonomy" id="520822"/>
    <lineage>
        <taxon>Eukaryota</taxon>
        <taxon>Metazoa</taxon>
        <taxon>Ecdysozoa</taxon>
        <taxon>Arthropoda</taxon>
        <taxon>Hexapoda</taxon>
        <taxon>Insecta</taxon>
        <taxon>Pterygota</taxon>
        <taxon>Neoptera</taxon>
        <taxon>Endopterygota</taxon>
        <taxon>Hymenoptera</taxon>
        <taxon>Apocrita</taxon>
        <taxon>Aculeata</taxon>
        <taxon>Formicoidea</taxon>
        <taxon>Formicidae</taxon>
        <taxon>Myrmicinae</taxon>
        <taxon>Atta</taxon>
    </lineage>
</organism>
<sequence>MVRQGFMKRHKNLTIRKPETTFLLRVTSFNVFLRDRYKNIMLVNGAVGALSLTNSSGWMNEECQHFQHFVKHVNPTKENSVLILMDNHCTHVNFLVIEFSFTPHNLTQGFAKTGIYPLNSNIFSDENFLPSYVTD</sequence>
<accession>A0A195AXV4</accession>
<evidence type="ECO:0000313" key="2">
    <source>
        <dbReference type="Proteomes" id="UP000078540"/>
    </source>
</evidence>
<dbReference type="EMBL" id="KQ976716">
    <property type="protein sequence ID" value="KYM76872.1"/>
    <property type="molecule type" value="Genomic_DNA"/>
</dbReference>
<evidence type="ECO:0008006" key="3">
    <source>
        <dbReference type="Google" id="ProtNLM"/>
    </source>
</evidence>
<reference evidence="1 2" key="1">
    <citation type="submission" date="2015-09" db="EMBL/GenBank/DDBJ databases">
        <title>Atta colombica WGS genome.</title>
        <authorList>
            <person name="Nygaard S."/>
            <person name="Hu H."/>
            <person name="Boomsma J."/>
            <person name="Zhang G."/>
        </authorList>
    </citation>
    <scope>NUCLEOTIDE SEQUENCE [LARGE SCALE GENOMIC DNA]</scope>
    <source>
        <strain evidence="1">Treedump-2</strain>
        <tissue evidence="1">Whole body</tissue>
    </source>
</reference>
<keyword evidence="2" id="KW-1185">Reference proteome</keyword>
<proteinExistence type="predicted"/>
<name>A0A195AXV4_9HYME</name>
<protein>
    <recommendedName>
        <fullName evidence="3">DDE-1 domain-containing protein</fullName>
    </recommendedName>
</protein>
<evidence type="ECO:0000313" key="1">
    <source>
        <dbReference type="EMBL" id="KYM76872.1"/>
    </source>
</evidence>
<dbReference type="Proteomes" id="UP000078540">
    <property type="component" value="Unassembled WGS sequence"/>
</dbReference>